<dbReference type="SMART" id="SM00239">
    <property type="entry name" value="C2"/>
    <property type="match status" value="2"/>
</dbReference>
<protein>
    <recommendedName>
        <fullName evidence="17">Copine-3</fullName>
    </recommendedName>
    <alternativeName>
        <fullName evidence="18">Copine III</fullName>
    </alternativeName>
</protein>
<proteinExistence type="inferred from homology"/>
<dbReference type="SUPFAM" id="SSF53300">
    <property type="entry name" value="vWA-like"/>
    <property type="match status" value="1"/>
</dbReference>
<dbReference type="GO" id="GO:0045920">
    <property type="term" value="P:negative regulation of exocytosis"/>
    <property type="evidence" value="ECO:0007669"/>
    <property type="project" value="EnsemblProtists"/>
</dbReference>
<dbReference type="KEGG" id="dfa:DFA_03713"/>
<dbReference type="OMA" id="EMAAQCV"/>
<dbReference type="GO" id="GO:0031149">
    <property type="term" value="P:sorocarp stalk cell differentiation"/>
    <property type="evidence" value="ECO:0007669"/>
    <property type="project" value="EnsemblProtists"/>
</dbReference>
<evidence type="ECO:0000256" key="6">
    <source>
        <dbReference type="ARBA" id="ARBA00022475"/>
    </source>
</evidence>
<dbReference type="SMART" id="SM00327">
    <property type="entry name" value="VWA"/>
    <property type="match status" value="1"/>
</dbReference>
<dbReference type="GO" id="GO:0046956">
    <property type="term" value="P:positive phototaxis"/>
    <property type="evidence" value="ECO:0007669"/>
    <property type="project" value="EnsemblProtists"/>
</dbReference>
<dbReference type="EMBL" id="GL883018">
    <property type="protein sequence ID" value="EGG18226.1"/>
    <property type="molecule type" value="Genomic_DNA"/>
</dbReference>
<name>F4Q1S6_CACFS</name>
<comment type="similarity">
    <text evidence="5">Belongs to the copine family.</text>
</comment>
<dbReference type="GO" id="GO:0005886">
    <property type="term" value="C:plasma membrane"/>
    <property type="evidence" value="ECO:0007669"/>
    <property type="project" value="UniProtKB-SubCell"/>
</dbReference>
<evidence type="ECO:0000256" key="9">
    <source>
        <dbReference type="ARBA" id="ARBA00022723"/>
    </source>
</evidence>
<dbReference type="GO" id="GO:0005634">
    <property type="term" value="C:nucleus"/>
    <property type="evidence" value="ECO:0007669"/>
    <property type="project" value="UniProtKB-SubCell"/>
</dbReference>
<dbReference type="InterPro" id="IPR035892">
    <property type="entry name" value="C2_domain_sf"/>
</dbReference>
<dbReference type="GO" id="GO:0033298">
    <property type="term" value="P:contractile vacuole organization"/>
    <property type="evidence" value="ECO:0007669"/>
    <property type="project" value="EnsemblProtists"/>
</dbReference>
<dbReference type="PROSITE" id="PS50004">
    <property type="entry name" value="C2"/>
    <property type="match status" value="2"/>
</dbReference>
<dbReference type="CDD" id="cd04047">
    <property type="entry name" value="C2B_Copine"/>
    <property type="match status" value="1"/>
</dbReference>
<dbReference type="FunFam" id="2.60.40.150:FF:000099">
    <property type="entry name" value="Copine 3"/>
    <property type="match status" value="1"/>
</dbReference>
<dbReference type="CDD" id="cd04048">
    <property type="entry name" value="C2A_Copine"/>
    <property type="match status" value="1"/>
</dbReference>
<dbReference type="GO" id="GO:0043052">
    <property type="term" value="P:thermotaxis"/>
    <property type="evidence" value="ECO:0007669"/>
    <property type="project" value="EnsemblProtists"/>
</dbReference>
<evidence type="ECO:0000256" key="13">
    <source>
        <dbReference type="ARBA" id="ARBA00023136"/>
    </source>
</evidence>
<evidence type="ECO:0000313" key="21">
    <source>
        <dbReference type="EMBL" id="EGG18226.1"/>
    </source>
</evidence>
<dbReference type="GO" id="GO:0000281">
    <property type="term" value="P:mitotic cytokinesis"/>
    <property type="evidence" value="ECO:0007669"/>
    <property type="project" value="EnsemblProtists"/>
</dbReference>
<comment type="function">
    <text evidence="15">Calcium-dependent phospholipid-binding protein that plays a role in ERBB2-mediated tumor cell migration in response to growth factor heregulin stimulation.</text>
</comment>
<dbReference type="FunFam" id="2.60.40.150:FF:000042">
    <property type="entry name" value="Copine 3"/>
    <property type="match status" value="1"/>
</dbReference>
<keyword evidence="12" id="KW-0965">Cell junction</keyword>
<evidence type="ECO:0000256" key="10">
    <source>
        <dbReference type="ARBA" id="ARBA00022737"/>
    </source>
</evidence>
<gene>
    <name evidence="21" type="primary">cpnA</name>
    <name evidence="21" type="ORF">DFA_03713</name>
</gene>
<dbReference type="GO" id="GO:0005829">
    <property type="term" value="C:cytosol"/>
    <property type="evidence" value="ECO:0007669"/>
    <property type="project" value="EnsemblProtists"/>
</dbReference>
<dbReference type="GO" id="GO:0031901">
    <property type="term" value="C:early endosome membrane"/>
    <property type="evidence" value="ECO:0007669"/>
    <property type="project" value="EnsemblProtists"/>
</dbReference>
<dbReference type="InterPro" id="IPR002035">
    <property type="entry name" value="VWF_A"/>
</dbReference>
<dbReference type="GO" id="GO:0031902">
    <property type="term" value="C:late endosome membrane"/>
    <property type="evidence" value="ECO:0007669"/>
    <property type="project" value="EnsemblProtists"/>
</dbReference>
<dbReference type="Pfam" id="PF07002">
    <property type="entry name" value="Copine"/>
    <property type="match status" value="1"/>
</dbReference>
<keyword evidence="7" id="KW-0963">Cytoplasm</keyword>
<keyword evidence="8" id="KW-0597">Phosphoprotein</keyword>
<dbReference type="SUPFAM" id="SSF49562">
    <property type="entry name" value="C2 domain (Calcium/lipid-binding domain, CaLB)"/>
    <property type="match status" value="2"/>
</dbReference>
<dbReference type="GO" id="GO:0044656">
    <property type="term" value="P:regulation of post-lysosomal vacuole size"/>
    <property type="evidence" value="ECO:0007669"/>
    <property type="project" value="EnsemblProtists"/>
</dbReference>
<dbReference type="PANTHER" id="PTHR10857">
    <property type="entry name" value="COPINE"/>
    <property type="match status" value="1"/>
</dbReference>
<feature type="region of interest" description="Disordered" evidence="19">
    <location>
        <begin position="529"/>
        <end position="580"/>
    </location>
</feature>
<dbReference type="InterPro" id="IPR036465">
    <property type="entry name" value="vWFA_dom_sf"/>
</dbReference>
<dbReference type="GO" id="GO:0005925">
    <property type="term" value="C:focal adhesion"/>
    <property type="evidence" value="ECO:0007669"/>
    <property type="project" value="UniProtKB-SubCell"/>
</dbReference>
<dbReference type="GO" id="GO:0005544">
    <property type="term" value="F:calcium-dependent phospholipid binding"/>
    <property type="evidence" value="ECO:0007669"/>
    <property type="project" value="EnsemblProtists"/>
</dbReference>
<dbReference type="Pfam" id="PF00168">
    <property type="entry name" value="C2"/>
    <property type="match status" value="2"/>
</dbReference>
<dbReference type="InterPro" id="IPR000008">
    <property type="entry name" value="C2_dom"/>
</dbReference>
<keyword evidence="9" id="KW-0479">Metal-binding</keyword>
<feature type="compositionally biased region" description="Pro residues" evidence="19">
    <location>
        <begin position="550"/>
        <end position="568"/>
    </location>
</feature>
<evidence type="ECO:0000256" key="2">
    <source>
        <dbReference type="ARBA" id="ARBA00004236"/>
    </source>
</evidence>
<evidence type="ECO:0000259" key="20">
    <source>
        <dbReference type="PROSITE" id="PS50004"/>
    </source>
</evidence>
<evidence type="ECO:0000256" key="1">
    <source>
        <dbReference type="ARBA" id="ARBA00004123"/>
    </source>
</evidence>
<dbReference type="OrthoDB" id="5855668at2759"/>
<sequence>MTTVVPTSKIELRFKCSRLANLDMLSLSDPILAVYQQDRAAKWVKVGTTEKIDNNLNPQFKTPVMVDYFFEEVQNLKFTVYDVDNDKALESQDYIGSAITTLGAILSKPGLTLVLPLTNQKGRPAGSVQVTAEEIDQRSSGQNFRVQVQGNGLDKKDFFGKSDPYFFISKMTPSGFAKVYESPVKKNTLDPVYSQIDIPISTLNGGDMTRQIRFDFYDWDKVGSHDYIGNFVTSVDEILRGTTKFDLINEEKKKKKGSKYTNSGVILLYAKLVRDYQFLEYIVGGCEISLIVGIDCTASNKPPSDPTSLHFKHPTEPNQYAKAIVSIGNVLAPYDYDGLIPTYGFGGIVPGQSRVNHCFPMSLNDATVCAQGVGGILDMYYNNIGRVQLHGPTYFAPIINQVAQTAAQGSNQQTQKYTILLIITDGEILDMENTVEAICKASVLPLSIVIIGVGNADFSNMVKLDGDDGLLVSTTGLRAERDIVQFVALRDSLGGPHLAAETLREIPGQLTSFFKKYNIHPNPPRHFVESPSQQQMMAQGAPIVVGPGPGQFPPQQPGPGQYPTPPQENPHAPVSLEKRP</sequence>
<dbReference type="GO" id="GO:0071277">
    <property type="term" value="P:cellular response to calcium ion"/>
    <property type="evidence" value="ECO:0007669"/>
    <property type="project" value="EnsemblProtists"/>
</dbReference>
<dbReference type="GO" id="GO:0031157">
    <property type="term" value="P:regulation of aggregate size involved in sorocarp development"/>
    <property type="evidence" value="ECO:0007669"/>
    <property type="project" value="EnsemblProtists"/>
</dbReference>
<feature type="domain" description="C2" evidence="20">
    <location>
        <begin position="1"/>
        <end position="115"/>
    </location>
</feature>
<keyword evidence="22" id="KW-1185">Reference proteome</keyword>
<evidence type="ECO:0000256" key="8">
    <source>
        <dbReference type="ARBA" id="ARBA00022553"/>
    </source>
</evidence>
<comment type="subcellular location">
    <subcellularLocation>
        <location evidence="3">Cell junction</location>
        <location evidence="3">Focal adhesion</location>
    </subcellularLocation>
    <subcellularLocation>
        <location evidence="2">Cell membrane</location>
    </subcellularLocation>
    <subcellularLocation>
        <location evidence="4">Cytoplasm</location>
    </subcellularLocation>
    <subcellularLocation>
        <location evidence="1">Nucleus</location>
    </subcellularLocation>
</comment>
<dbReference type="GeneID" id="14870366"/>
<evidence type="ECO:0000256" key="19">
    <source>
        <dbReference type="SAM" id="MobiDB-lite"/>
    </source>
</evidence>
<dbReference type="Gene3D" id="2.60.40.150">
    <property type="entry name" value="C2 domain"/>
    <property type="match status" value="2"/>
</dbReference>
<accession>F4Q1S6</accession>
<dbReference type="GO" id="GO:0031164">
    <property type="term" value="C:contractile vacuolar membrane"/>
    <property type="evidence" value="ECO:0007669"/>
    <property type="project" value="EnsemblProtists"/>
</dbReference>
<evidence type="ECO:0000256" key="18">
    <source>
        <dbReference type="ARBA" id="ARBA00076171"/>
    </source>
</evidence>
<feature type="domain" description="C2" evidence="20">
    <location>
        <begin position="124"/>
        <end position="249"/>
    </location>
</feature>
<evidence type="ECO:0000313" key="22">
    <source>
        <dbReference type="Proteomes" id="UP000007797"/>
    </source>
</evidence>
<dbReference type="GO" id="GO:0046872">
    <property type="term" value="F:metal ion binding"/>
    <property type="evidence" value="ECO:0007669"/>
    <property type="project" value="UniProtKB-KW"/>
</dbReference>
<dbReference type="AlphaFoldDB" id="F4Q1S6"/>
<comment type="subunit">
    <text evidence="16">Monomer. Interacts with ERBB2 (preferentially with the tyrosine phosphorylated form); this interaction occurs at the cell membrane and is increased in a growth factor heregulin-dependent manner. Interacts with SHC1; this interaction may mediate the binding of CPNE3 with ERBB2. Interacts with RACK1.</text>
</comment>
<dbReference type="GO" id="GO:0051015">
    <property type="term" value="F:actin filament binding"/>
    <property type="evidence" value="ECO:0007669"/>
    <property type="project" value="EnsemblProtists"/>
</dbReference>
<dbReference type="GO" id="GO:0006971">
    <property type="term" value="P:hypotonic response"/>
    <property type="evidence" value="ECO:0007669"/>
    <property type="project" value="EnsemblProtists"/>
</dbReference>
<dbReference type="GO" id="GO:0030670">
    <property type="term" value="C:phagocytic vesicle membrane"/>
    <property type="evidence" value="ECO:0007669"/>
    <property type="project" value="EnsemblProtists"/>
</dbReference>
<dbReference type="GO" id="GO:0070177">
    <property type="term" value="P:contractile vacuole discharge"/>
    <property type="evidence" value="ECO:0007669"/>
    <property type="project" value="EnsemblProtists"/>
</dbReference>
<evidence type="ECO:0000256" key="15">
    <source>
        <dbReference type="ARBA" id="ARBA00058857"/>
    </source>
</evidence>
<dbReference type="GO" id="GO:0032956">
    <property type="term" value="P:regulation of actin cytoskeleton organization"/>
    <property type="evidence" value="ECO:0007669"/>
    <property type="project" value="EnsemblProtists"/>
</dbReference>
<dbReference type="Proteomes" id="UP000007797">
    <property type="component" value="Unassembled WGS sequence"/>
</dbReference>
<evidence type="ECO:0000256" key="14">
    <source>
        <dbReference type="ARBA" id="ARBA00023242"/>
    </source>
</evidence>
<keyword evidence="13" id="KW-0472">Membrane</keyword>
<organism evidence="21 22">
    <name type="scientific">Cavenderia fasciculata</name>
    <name type="common">Slime mold</name>
    <name type="synonym">Dictyostelium fasciculatum</name>
    <dbReference type="NCBI Taxonomy" id="261658"/>
    <lineage>
        <taxon>Eukaryota</taxon>
        <taxon>Amoebozoa</taxon>
        <taxon>Evosea</taxon>
        <taxon>Eumycetozoa</taxon>
        <taxon>Dictyostelia</taxon>
        <taxon>Acytosteliales</taxon>
        <taxon>Cavenderiaceae</taxon>
        <taxon>Cavenderia</taxon>
    </lineage>
</organism>
<evidence type="ECO:0000256" key="11">
    <source>
        <dbReference type="ARBA" id="ARBA00022837"/>
    </source>
</evidence>
<dbReference type="PANTHER" id="PTHR10857:SF106">
    <property type="entry name" value="C2 DOMAIN-CONTAINING PROTEIN"/>
    <property type="match status" value="1"/>
</dbReference>
<reference evidence="22" key="1">
    <citation type="journal article" date="2011" name="Genome Res.">
        <title>Phylogeny-wide analysis of social amoeba genomes highlights ancient origins for complex intercellular communication.</title>
        <authorList>
            <person name="Heidel A.J."/>
            <person name="Lawal H.M."/>
            <person name="Felder M."/>
            <person name="Schilde C."/>
            <person name="Helps N.R."/>
            <person name="Tunggal B."/>
            <person name="Rivero F."/>
            <person name="John U."/>
            <person name="Schleicher M."/>
            <person name="Eichinger L."/>
            <person name="Platzer M."/>
            <person name="Noegel A.A."/>
            <person name="Schaap P."/>
            <person name="Gloeckner G."/>
        </authorList>
    </citation>
    <scope>NUCLEOTIDE SEQUENCE [LARGE SCALE GENOMIC DNA]</scope>
    <source>
        <strain evidence="22">SH3</strain>
    </source>
</reference>
<keyword evidence="10" id="KW-0677">Repeat</keyword>
<dbReference type="GO" id="GO:0060359">
    <property type="term" value="P:response to ammonium ion"/>
    <property type="evidence" value="ECO:0007669"/>
    <property type="project" value="EnsemblProtists"/>
</dbReference>
<evidence type="ECO:0000256" key="4">
    <source>
        <dbReference type="ARBA" id="ARBA00004496"/>
    </source>
</evidence>
<dbReference type="RefSeq" id="XP_004357049.1">
    <property type="nucleotide sequence ID" value="XM_004356994.1"/>
</dbReference>
<evidence type="ECO:0000256" key="16">
    <source>
        <dbReference type="ARBA" id="ARBA00065466"/>
    </source>
</evidence>
<evidence type="ECO:0000256" key="5">
    <source>
        <dbReference type="ARBA" id="ARBA00009048"/>
    </source>
</evidence>
<keyword evidence="11" id="KW-0106">Calcium</keyword>
<evidence type="ECO:0000256" key="12">
    <source>
        <dbReference type="ARBA" id="ARBA00022949"/>
    </source>
</evidence>
<evidence type="ECO:0000256" key="3">
    <source>
        <dbReference type="ARBA" id="ARBA00004246"/>
    </source>
</evidence>
<keyword evidence="6" id="KW-1003">Cell membrane</keyword>
<keyword evidence="14" id="KW-0539">Nucleus</keyword>
<evidence type="ECO:0000256" key="7">
    <source>
        <dbReference type="ARBA" id="ARBA00022490"/>
    </source>
</evidence>
<dbReference type="InterPro" id="IPR010734">
    <property type="entry name" value="Copine_C"/>
</dbReference>
<evidence type="ECO:0000256" key="17">
    <source>
        <dbReference type="ARBA" id="ARBA00074834"/>
    </source>
</evidence>
<dbReference type="InterPro" id="IPR037768">
    <property type="entry name" value="C2B_Copine"/>
</dbReference>
<dbReference type="InterPro" id="IPR045052">
    <property type="entry name" value="Copine"/>
</dbReference>